<accession>A0AB34GAC1</accession>
<evidence type="ECO:0000313" key="2">
    <source>
        <dbReference type="EMBL" id="KAJ8776741.1"/>
    </source>
</evidence>
<dbReference type="Pfam" id="PF15774">
    <property type="entry name" value="DUF4702"/>
    <property type="match status" value="1"/>
</dbReference>
<dbReference type="GO" id="GO:0005813">
    <property type="term" value="C:centrosome"/>
    <property type="evidence" value="ECO:0007669"/>
    <property type="project" value="TreeGrafter"/>
</dbReference>
<gene>
    <name evidence="2" type="ORF">J1605_015330</name>
</gene>
<feature type="region of interest" description="Disordered" evidence="1">
    <location>
        <begin position="32"/>
        <end position="71"/>
    </location>
</feature>
<dbReference type="InterPro" id="IPR031532">
    <property type="entry name" value="DUF4702"/>
</dbReference>
<dbReference type="Proteomes" id="UP001159641">
    <property type="component" value="Unassembled WGS sequence"/>
</dbReference>
<dbReference type="EMBL" id="JAIQCJ010002358">
    <property type="protein sequence ID" value="KAJ8776741.1"/>
    <property type="molecule type" value="Genomic_DNA"/>
</dbReference>
<feature type="compositionally biased region" description="Acidic residues" evidence="1">
    <location>
        <begin position="734"/>
        <end position="759"/>
    </location>
</feature>
<organism evidence="2 3">
    <name type="scientific">Eschrichtius robustus</name>
    <name type="common">California gray whale</name>
    <name type="synonym">Eschrichtius gibbosus</name>
    <dbReference type="NCBI Taxonomy" id="9764"/>
    <lineage>
        <taxon>Eukaryota</taxon>
        <taxon>Metazoa</taxon>
        <taxon>Chordata</taxon>
        <taxon>Craniata</taxon>
        <taxon>Vertebrata</taxon>
        <taxon>Euteleostomi</taxon>
        <taxon>Mammalia</taxon>
        <taxon>Eutheria</taxon>
        <taxon>Laurasiatheria</taxon>
        <taxon>Artiodactyla</taxon>
        <taxon>Whippomorpha</taxon>
        <taxon>Cetacea</taxon>
        <taxon>Mysticeti</taxon>
        <taxon>Eschrichtiidae</taxon>
        <taxon>Eschrichtius</taxon>
    </lineage>
</organism>
<feature type="compositionally biased region" description="Polar residues" evidence="1">
    <location>
        <begin position="710"/>
        <end position="724"/>
    </location>
</feature>
<dbReference type="PANTHER" id="PTHR36861">
    <property type="entry name" value="COILED-COIL DOMAIN-CONTAINING PROTEIN 116"/>
    <property type="match status" value="1"/>
</dbReference>
<protein>
    <recommendedName>
        <fullName evidence="4">Coiled-coil domain-containing protein 116</fullName>
    </recommendedName>
</protein>
<reference evidence="2 3" key="1">
    <citation type="submission" date="2022-11" db="EMBL/GenBank/DDBJ databases">
        <title>Whole genome sequence of Eschrichtius robustus ER-17-0199.</title>
        <authorList>
            <person name="Bruniche-Olsen A."/>
            <person name="Black A.N."/>
            <person name="Fields C.J."/>
            <person name="Walden K."/>
            <person name="Dewoody J.A."/>
        </authorList>
    </citation>
    <scope>NUCLEOTIDE SEQUENCE [LARGE SCALE GENOMIC DNA]</scope>
    <source>
        <strain evidence="2">ER-17-0199</strain>
        <tissue evidence="2">Blubber</tissue>
    </source>
</reference>
<feature type="compositionally biased region" description="Low complexity" evidence="1">
    <location>
        <begin position="342"/>
        <end position="353"/>
    </location>
</feature>
<proteinExistence type="predicted"/>
<dbReference type="PANTHER" id="PTHR36861:SF1">
    <property type="entry name" value="COILED-COIL DOMAIN-CONTAINING PROTEIN 116"/>
    <property type="match status" value="1"/>
</dbReference>
<sequence length="803" mass="88278">MTSCRHHSGYLADDEGGHTTYVARVQPPKKSLFPEMGQASKLGHTPHPTSMHGPSGSSGLRSHRRNPKGPQPFRSFLDFLVEGQVLDSLQTVVEEATERMATVKTEAGVPLVEVEDPMEVPRGGRRARARPILSTVHQRCTRPSLCLGRPNNYPSCSSSMSDSHSSFTANWPGSHSWDSNLGARSLGALPPMKDKLLLEKNLKRLLQLENRRKGLGQSCPHGDSLPWDSLGSQTSSQWTLEQPLSWFSGLLGSSSGTPEASELGPAERELIFLKRELNKEMKSLLSQPGSFDLPGYCALREPHRTLDFLAEHHLFPALQDVVNQAVDKLSGACRRDGCPLFPSEWEPSPESSSKLATPIDGEEPYDLLPTTASSSRMEHRKSIKYRGRGKAKEGGSPVSSTQVATRFRLEVTPTEEPKVPSPYPRQEGLDQDPKVRRLPMPTSGPLSSTQRAQPWRSLHLTLPATGIVVKVPSRQTHVTTPVSAPLASSLPSSSHHLPRFSPHTSVVRGFLPSPAVPYPESPSYKFTKKKTPPSILSKSTTMSRLSNPWHEELVDYLKGQAVSLLACKYRFEKNLTGQLGFISFPITEALLDLFLGFRKVKGSRIRLSSTINWSCLLRRLEEAEFSQWSPQRASQPPSRHTSQHSTPQRSMRTPTAPSELAARTHRVQDKPTGSRLNMRSPGPRPLASQERLAAAEQEPTRPPEPKLFLSSANTGVASHQSDQTVDMEDHQSIEEEEEDKEEDGEGEEEDENDFGDEGEPQSSPEPQEEAVVSTTAAGSAATALAAIPPRAEVRTAGAHEELC</sequence>
<feature type="compositionally biased region" description="Basic residues" evidence="1">
    <location>
        <begin position="378"/>
        <end position="389"/>
    </location>
</feature>
<feature type="region of interest" description="Disordered" evidence="1">
    <location>
        <begin position="628"/>
        <end position="803"/>
    </location>
</feature>
<name>A0AB34GAC1_ESCRO</name>
<feature type="compositionally biased region" description="Basic and acidic residues" evidence="1">
    <location>
        <begin position="791"/>
        <end position="803"/>
    </location>
</feature>
<dbReference type="AlphaFoldDB" id="A0AB34GAC1"/>
<evidence type="ECO:0008006" key="4">
    <source>
        <dbReference type="Google" id="ProtNLM"/>
    </source>
</evidence>
<evidence type="ECO:0000256" key="1">
    <source>
        <dbReference type="SAM" id="MobiDB-lite"/>
    </source>
</evidence>
<evidence type="ECO:0000313" key="3">
    <source>
        <dbReference type="Proteomes" id="UP001159641"/>
    </source>
</evidence>
<feature type="compositionally biased region" description="Low complexity" evidence="1">
    <location>
        <begin position="760"/>
        <end position="786"/>
    </location>
</feature>
<feature type="compositionally biased region" description="Polar residues" evidence="1">
    <location>
        <begin position="628"/>
        <end position="656"/>
    </location>
</feature>
<comment type="caution">
    <text evidence="2">The sequence shown here is derived from an EMBL/GenBank/DDBJ whole genome shotgun (WGS) entry which is preliminary data.</text>
</comment>
<keyword evidence="3" id="KW-1185">Reference proteome</keyword>
<feature type="region of interest" description="Disordered" evidence="1">
    <location>
        <begin position="340"/>
        <end position="453"/>
    </location>
</feature>